<proteinExistence type="predicted"/>
<protein>
    <submittedName>
        <fullName evidence="2">Sugar phosphate isomerase/epimerase</fullName>
    </submittedName>
</protein>
<name>A0A437KAS5_9BACI</name>
<dbReference type="AlphaFoldDB" id="A0A437KAS5"/>
<sequence>MSLIKREQIAGMNIHYMRYSLETFLNAQVEAGIHSIEFWTGVPHYYLDPTVYSDCKVLKKKLVERNLELVCFTPENCMYQYQFAASKPEIFEKSFEYFSNGIKATAELGCEIMQCNSGWGYLDEDREEAWKRSREMLGRLAETAKREGVKLALESLRPEESNLVITVKDAKRMIDEINHPNLKVLVDTTAMGVAGETLQDWFDVFGEKIIHTHFVDGNPYGHLVWGDGHHNLGEFLSTLKQNEYTGYLGQEITDSRYFLNPAEHDKRNIKAFSPYFSN</sequence>
<dbReference type="InterPro" id="IPR013022">
    <property type="entry name" value="Xyl_isomerase-like_TIM-brl"/>
</dbReference>
<reference evidence="2 3" key="1">
    <citation type="submission" date="2019-01" db="EMBL/GenBank/DDBJ databases">
        <title>Bacillus sp. M5HDSG1-1, whole genome shotgun sequence.</title>
        <authorList>
            <person name="Tuo L."/>
        </authorList>
    </citation>
    <scope>NUCLEOTIDE SEQUENCE [LARGE SCALE GENOMIC DNA]</scope>
    <source>
        <strain evidence="2 3">M5HDSG1-1</strain>
    </source>
</reference>
<gene>
    <name evidence="2" type="ORF">EM808_12295</name>
</gene>
<dbReference type="EMBL" id="RZTZ01000004">
    <property type="protein sequence ID" value="RVT62559.1"/>
    <property type="molecule type" value="Genomic_DNA"/>
</dbReference>
<dbReference type="GO" id="GO:0016853">
    <property type="term" value="F:isomerase activity"/>
    <property type="evidence" value="ECO:0007669"/>
    <property type="project" value="UniProtKB-KW"/>
</dbReference>
<comment type="caution">
    <text evidence="2">The sequence shown here is derived from an EMBL/GenBank/DDBJ whole genome shotgun (WGS) entry which is preliminary data.</text>
</comment>
<evidence type="ECO:0000313" key="3">
    <source>
        <dbReference type="Proteomes" id="UP000288024"/>
    </source>
</evidence>
<keyword evidence="3" id="KW-1185">Reference proteome</keyword>
<evidence type="ECO:0000313" key="2">
    <source>
        <dbReference type="EMBL" id="RVT62559.1"/>
    </source>
</evidence>
<dbReference type="Pfam" id="PF01261">
    <property type="entry name" value="AP_endonuc_2"/>
    <property type="match status" value="1"/>
</dbReference>
<keyword evidence="2" id="KW-0413">Isomerase</keyword>
<organism evidence="2 3">
    <name type="scientific">Niallia taxi</name>
    <dbReference type="NCBI Taxonomy" id="2499688"/>
    <lineage>
        <taxon>Bacteria</taxon>
        <taxon>Bacillati</taxon>
        <taxon>Bacillota</taxon>
        <taxon>Bacilli</taxon>
        <taxon>Bacillales</taxon>
        <taxon>Bacillaceae</taxon>
        <taxon>Niallia</taxon>
    </lineage>
</organism>
<dbReference type="SUPFAM" id="SSF51658">
    <property type="entry name" value="Xylose isomerase-like"/>
    <property type="match status" value="1"/>
</dbReference>
<dbReference type="Proteomes" id="UP000288024">
    <property type="component" value="Unassembled WGS sequence"/>
</dbReference>
<evidence type="ECO:0000259" key="1">
    <source>
        <dbReference type="Pfam" id="PF01261"/>
    </source>
</evidence>
<dbReference type="Gene3D" id="3.20.20.150">
    <property type="entry name" value="Divalent-metal-dependent TIM barrel enzymes"/>
    <property type="match status" value="1"/>
</dbReference>
<dbReference type="InterPro" id="IPR050312">
    <property type="entry name" value="IolE/XylAMocC-like"/>
</dbReference>
<feature type="domain" description="Xylose isomerase-like TIM barrel" evidence="1">
    <location>
        <begin position="29"/>
        <end position="262"/>
    </location>
</feature>
<dbReference type="InterPro" id="IPR036237">
    <property type="entry name" value="Xyl_isomerase-like_sf"/>
</dbReference>
<accession>A0A437KAS5</accession>
<dbReference type="RefSeq" id="WP_127738510.1">
    <property type="nucleotide sequence ID" value="NZ_RZTZ01000004.1"/>
</dbReference>
<dbReference type="PANTHER" id="PTHR12110">
    <property type="entry name" value="HYDROXYPYRUVATE ISOMERASE"/>
    <property type="match status" value="1"/>
</dbReference>